<protein>
    <submittedName>
        <fullName evidence="1">Uncharacterized protein</fullName>
    </submittedName>
</protein>
<accession>A0ABP6PGJ9</accession>
<proteinExistence type="predicted"/>
<keyword evidence="2" id="KW-1185">Reference proteome</keyword>
<reference evidence="2" key="1">
    <citation type="journal article" date="2019" name="Int. J. Syst. Evol. Microbiol.">
        <title>The Global Catalogue of Microorganisms (GCM) 10K type strain sequencing project: providing services to taxonomists for standard genome sequencing and annotation.</title>
        <authorList>
            <consortium name="The Broad Institute Genomics Platform"/>
            <consortium name="The Broad Institute Genome Sequencing Center for Infectious Disease"/>
            <person name="Wu L."/>
            <person name="Ma J."/>
        </authorList>
    </citation>
    <scope>NUCLEOTIDE SEQUENCE [LARGE SCALE GENOMIC DNA]</scope>
    <source>
        <strain evidence="2">JCM 15614</strain>
    </source>
</reference>
<comment type="caution">
    <text evidence="1">The sequence shown here is derived from an EMBL/GenBank/DDBJ whole genome shotgun (WGS) entry which is preliminary data.</text>
</comment>
<name>A0ABP6PGJ9_9ACTN</name>
<dbReference type="Proteomes" id="UP001499924">
    <property type="component" value="Unassembled WGS sequence"/>
</dbReference>
<gene>
    <name evidence="1" type="ORF">GCM10010531_34020</name>
</gene>
<organism evidence="1 2">
    <name type="scientific">Blastococcus jejuensis</name>
    <dbReference type="NCBI Taxonomy" id="351224"/>
    <lineage>
        <taxon>Bacteria</taxon>
        <taxon>Bacillati</taxon>
        <taxon>Actinomycetota</taxon>
        <taxon>Actinomycetes</taxon>
        <taxon>Geodermatophilales</taxon>
        <taxon>Geodermatophilaceae</taxon>
        <taxon>Blastococcus</taxon>
    </lineage>
</organism>
<dbReference type="EMBL" id="BAAAVV010000009">
    <property type="protein sequence ID" value="GAA3177461.1"/>
    <property type="molecule type" value="Genomic_DNA"/>
</dbReference>
<evidence type="ECO:0000313" key="1">
    <source>
        <dbReference type="EMBL" id="GAA3177461.1"/>
    </source>
</evidence>
<evidence type="ECO:0000313" key="2">
    <source>
        <dbReference type="Proteomes" id="UP001499924"/>
    </source>
</evidence>
<sequence>MGTSGAGFPPRLGLAAGRRRALADVVRFPVVVLVLRRRRPGMGLPLVLRHGKRRHRRNV</sequence>